<evidence type="ECO:0000256" key="1">
    <source>
        <dbReference type="SAM" id="MobiDB-lite"/>
    </source>
</evidence>
<proteinExistence type="predicted"/>
<evidence type="ECO:0008006" key="3">
    <source>
        <dbReference type="Google" id="ProtNLM"/>
    </source>
</evidence>
<feature type="region of interest" description="Disordered" evidence="1">
    <location>
        <begin position="164"/>
        <end position="187"/>
    </location>
</feature>
<dbReference type="Pfam" id="PF13668">
    <property type="entry name" value="Ferritin_2"/>
    <property type="match status" value="1"/>
</dbReference>
<dbReference type="Gene3D" id="1.20.1260.10">
    <property type="match status" value="1"/>
</dbReference>
<dbReference type="InterPro" id="IPR009078">
    <property type="entry name" value="Ferritin-like_SF"/>
</dbReference>
<name>A0A6J4T4Z6_9ACTN</name>
<feature type="non-terminal residue" evidence="2">
    <location>
        <position position="187"/>
    </location>
</feature>
<sequence>MTTSSRADLFRGAGAAAAAAVGVAAAGRHGSAQAAPSAEQDRKVLNLLLQVERTEAAFYEQAAAGGALTGELAEYAEVVLGHERQHVAFLEEQLGAGADPAPRFDFGQATREPQAFARTAARLEDIAVAAYNGQATNVSDAVFAAAARIVSVEARHAAWVRSIDGRDPAPDATDAPSSEDEVRDALR</sequence>
<dbReference type="AlphaFoldDB" id="A0A6J4T4Z6"/>
<dbReference type="InterPro" id="IPR006311">
    <property type="entry name" value="TAT_signal"/>
</dbReference>
<dbReference type="EMBL" id="CADCVK010000468">
    <property type="protein sequence ID" value="CAA9513600.1"/>
    <property type="molecule type" value="Genomic_DNA"/>
</dbReference>
<protein>
    <recommendedName>
        <fullName evidence="3">Ferritin-like domain-containing protein</fullName>
    </recommendedName>
</protein>
<dbReference type="InterPro" id="IPR012347">
    <property type="entry name" value="Ferritin-like"/>
</dbReference>
<gene>
    <name evidence="2" type="ORF">AVDCRST_MAG12-3362</name>
</gene>
<dbReference type="SUPFAM" id="SSF47240">
    <property type="entry name" value="Ferritin-like"/>
    <property type="match status" value="1"/>
</dbReference>
<dbReference type="PROSITE" id="PS51318">
    <property type="entry name" value="TAT"/>
    <property type="match status" value="1"/>
</dbReference>
<evidence type="ECO:0000313" key="2">
    <source>
        <dbReference type="EMBL" id="CAA9513600.1"/>
    </source>
</evidence>
<accession>A0A6J4T4Z6</accession>
<reference evidence="2" key="1">
    <citation type="submission" date="2020-02" db="EMBL/GenBank/DDBJ databases">
        <authorList>
            <person name="Meier V. D."/>
        </authorList>
    </citation>
    <scope>NUCLEOTIDE SEQUENCE</scope>
    <source>
        <strain evidence="2">AVDCRST_MAG12</strain>
    </source>
</reference>
<feature type="compositionally biased region" description="Acidic residues" evidence="1">
    <location>
        <begin position="177"/>
        <end position="187"/>
    </location>
</feature>
<organism evidence="2">
    <name type="scientific">uncultured Rubrobacteraceae bacterium</name>
    <dbReference type="NCBI Taxonomy" id="349277"/>
    <lineage>
        <taxon>Bacteria</taxon>
        <taxon>Bacillati</taxon>
        <taxon>Actinomycetota</taxon>
        <taxon>Rubrobacteria</taxon>
        <taxon>Rubrobacterales</taxon>
        <taxon>Rubrobacteraceae</taxon>
        <taxon>environmental samples</taxon>
    </lineage>
</organism>